<comment type="caution">
    <text evidence="5">The sequence shown here is derived from an EMBL/GenBank/DDBJ whole genome shotgun (WGS) entry which is preliminary data.</text>
</comment>
<dbReference type="EMBL" id="VDFW01000004">
    <property type="protein sequence ID" value="TNC28055.1"/>
    <property type="molecule type" value="Genomic_DNA"/>
</dbReference>
<dbReference type="Pfam" id="PF01547">
    <property type="entry name" value="SBP_bac_1"/>
    <property type="match status" value="1"/>
</dbReference>
<reference evidence="5 6" key="1">
    <citation type="submission" date="2019-06" db="EMBL/GenBank/DDBJ databases">
        <title>Amycolatopsis alkalitolerans sp. nov., isolated from Gastrodia elata Blume.</title>
        <authorList>
            <person name="Narsing Rao M.P."/>
            <person name="Li W.J."/>
        </authorList>
    </citation>
    <scope>NUCLEOTIDE SEQUENCE [LARGE SCALE GENOMIC DNA]</scope>
    <source>
        <strain evidence="5 6">SYSUP0005</strain>
    </source>
</reference>
<dbReference type="PANTHER" id="PTHR30061">
    <property type="entry name" value="MALTOSE-BINDING PERIPLASMIC PROTEIN"/>
    <property type="match status" value="1"/>
</dbReference>
<comment type="similarity">
    <text evidence="1">Belongs to the bacterial solute-binding protein 1 family.</text>
</comment>
<organism evidence="5 6">
    <name type="scientific">Amycolatopsis alkalitolerans</name>
    <dbReference type="NCBI Taxonomy" id="2547244"/>
    <lineage>
        <taxon>Bacteria</taxon>
        <taxon>Bacillati</taxon>
        <taxon>Actinomycetota</taxon>
        <taxon>Actinomycetes</taxon>
        <taxon>Pseudonocardiales</taxon>
        <taxon>Pseudonocardiaceae</taxon>
        <taxon>Amycolatopsis</taxon>
    </lineage>
</organism>
<dbReference type="PANTHER" id="PTHR30061:SF50">
    <property type="entry name" value="MALTOSE_MALTODEXTRIN-BINDING PERIPLASMIC PROTEIN"/>
    <property type="match status" value="1"/>
</dbReference>
<evidence type="ECO:0000256" key="4">
    <source>
        <dbReference type="SAM" id="SignalP"/>
    </source>
</evidence>
<dbReference type="GO" id="GO:0055052">
    <property type="term" value="C:ATP-binding cassette (ABC) transporter complex, substrate-binding subunit-containing"/>
    <property type="evidence" value="ECO:0007669"/>
    <property type="project" value="TreeGrafter"/>
</dbReference>
<evidence type="ECO:0000313" key="5">
    <source>
        <dbReference type="EMBL" id="TNC28055.1"/>
    </source>
</evidence>
<keyword evidence="6" id="KW-1185">Reference proteome</keyword>
<dbReference type="RefSeq" id="WP_139095672.1">
    <property type="nucleotide sequence ID" value="NZ_VDFW01000004.1"/>
</dbReference>
<evidence type="ECO:0000256" key="1">
    <source>
        <dbReference type="ARBA" id="ARBA00008520"/>
    </source>
</evidence>
<sequence length="433" mass="46306">MIRRGTLACGAVALTTALLLSACGGGASSGSGTATTGALTGRGPITFATGKDTSGNLDKLVNTWNTQHPTENVRVVELPESADDQLQQMVQNAQIKSDAFSVLDMDVTWTAEFAAHRWIDQLPQDQLNLPNYLPSAVATGKYRGNLYAMPFKSNGGLLFYRKDLLQQAGVQQPPKTFADMFADCQKVMALPQAAGMGCYAGQYAKYEGLTVNFSEAVDSAGGSVFDDNGNPTVDTPQAKTALNTLVQAFKSGSIPKDAITYKEEDSRRAFEAGKLVFQRQWPYGWALGNKAGSSQVAGKFDVAPLPGITGQGVSTLGGYNLAISAFTKNKATALDFIKYLTSADAERSNLLATSEAPTLTALYNDQTLTKKFPYLPTLQQSIETAKPRPQAVSYGDVSSAIQESVYAALTGQKSTDQALSELQQKLQQLTQQK</sequence>
<feature type="chain" id="PRO_5038798505" evidence="4">
    <location>
        <begin position="23"/>
        <end position="433"/>
    </location>
</feature>
<dbReference type="Proteomes" id="UP000305546">
    <property type="component" value="Unassembled WGS sequence"/>
</dbReference>
<evidence type="ECO:0000313" key="6">
    <source>
        <dbReference type="Proteomes" id="UP000305546"/>
    </source>
</evidence>
<dbReference type="SUPFAM" id="SSF53850">
    <property type="entry name" value="Periplasmic binding protein-like II"/>
    <property type="match status" value="1"/>
</dbReference>
<dbReference type="PROSITE" id="PS51257">
    <property type="entry name" value="PROKAR_LIPOPROTEIN"/>
    <property type="match status" value="1"/>
</dbReference>
<dbReference type="GO" id="GO:0015768">
    <property type="term" value="P:maltose transport"/>
    <property type="evidence" value="ECO:0007669"/>
    <property type="project" value="TreeGrafter"/>
</dbReference>
<protein>
    <submittedName>
        <fullName evidence="5">ABC transporter substrate-binding protein</fullName>
    </submittedName>
</protein>
<feature type="signal peptide" evidence="4">
    <location>
        <begin position="1"/>
        <end position="22"/>
    </location>
</feature>
<dbReference type="CDD" id="cd14750">
    <property type="entry name" value="PBP2_TMBP"/>
    <property type="match status" value="1"/>
</dbReference>
<gene>
    <name evidence="5" type="ORF">FG385_06385</name>
</gene>
<dbReference type="Gene3D" id="3.40.190.10">
    <property type="entry name" value="Periplasmic binding protein-like II"/>
    <property type="match status" value="2"/>
</dbReference>
<dbReference type="InterPro" id="IPR006059">
    <property type="entry name" value="SBP"/>
</dbReference>
<accession>A0A5C4M5H4</accession>
<name>A0A5C4M5H4_9PSEU</name>
<evidence type="ECO:0000256" key="3">
    <source>
        <dbReference type="ARBA" id="ARBA00022729"/>
    </source>
</evidence>
<dbReference type="AlphaFoldDB" id="A0A5C4M5H4"/>
<dbReference type="GO" id="GO:1901982">
    <property type="term" value="F:maltose binding"/>
    <property type="evidence" value="ECO:0007669"/>
    <property type="project" value="TreeGrafter"/>
</dbReference>
<evidence type="ECO:0000256" key="2">
    <source>
        <dbReference type="ARBA" id="ARBA00022448"/>
    </source>
</evidence>
<proteinExistence type="inferred from homology"/>
<keyword evidence="3 4" id="KW-0732">Signal</keyword>
<keyword evidence="2" id="KW-0813">Transport</keyword>
<dbReference type="OrthoDB" id="3495561at2"/>
<dbReference type="GO" id="GO:0042956">
    <property type="term" value="P:maltodextrin transmembrane transport"/>
    <property type="evidence" value="ECO:0007669"/>
    <property type="project" value="TreeGrafter"/>
</dbReference>